<reference evidence="3 5" key="1">
    <citation type="journal article" date="2008" name="Science">
        <title>The Physcomitrella genome reveals evolutionary insights into the conquest of land by plants.</title>
        <authorList>
            <person name="Rensing S."/>
            <person name="Lang D."/>
            <person name="Zimmer A."/>
            <person name="Terry A."/>
            <person name="Salamov A."/>
            <person name="Shapiro H."/>
            <person name="Nishiyama T."/>
            <person name="Perroud P.-F."/>
            <person name="Lindquist E."/>
            <person name="Kamisugi Y."/>
            <person name="Tanahashi T."/>
            <person name="Sakakibara K."/>
            <person name="Fujita T."/>
            <person name="Oishi K."/>
            <person name="Shin-I T."/>
            <person name="Kuroki Y."/>
            <person name="Toyoda A."/>
            <person name="Suzuki Y."/>
            <person name="Hashimoto A."/>
            <person name="Yamaguchi K."/>
            <person name="Sugano A."/>
            <person name="Kohara Y."/>
            <person name="Fujiyama A."/>
            <person name="Anterola A."/>
            <person name="Aoki S."/>
            <person name="Ashton N."/>
            <person name="Barbazuk W.B."/>
            <person name="Barker E."/>
            <person name="Bennetzen J."/>
            <person name="Bezanilla M."/>
            <person name="Blankenship R."/>
            <person name="Cho S.H."/>
            <person name="Dutcher S."/>
            <person name="Estelle M."/>
            <person name="Fawcett J.A."/>
            <person name="Gundlach H."/>
            <person name="Hanada K."/>
            <person name="Heyl A."/>
            <person name="Hicks K.A."/>
            <person name="Hugh J."/>
            <person name="Lohr M."/>
            <person name="Mayer K."/>
            <person name="Melkozernov A."/>
            <person name="Murata T."/>
            <person name="Nelson D."/>
            <person name="Pils B."/>
            <person name="Prigge M."/>
            <person name="Reiss B."/>
            <person name="Renner T."/>
            <person name="Rombauts S."/>
            <person name="Rushton P."/>
            <person name="Sanderfoot A."/>
            <person name="Schween G."/>
            <person name="Shiu S.-H."/>
            <person name="Stueber K."/>
            <person name="Theodoulou F.L."/>
            <person name="Tu H."/>
            <person name="Van de Peer Y."/>
            <person name="Verrier P.J."/>
            <person name="Waters E."/>
            <person name="Wood A."/>
            <person name="Yang L."/>
            <person name="Cove D."/>
            <person name="Cuming A."/>
            <person name="Hasebe M."/>
            <person name="Lucas S."/>
            <person name="Mishler D.B."/>
            <person name="Reski R."/>
            <person name="Grigoriev I."/>
            <person name="Quatrano R.S."/>
            <person name="Boore J.L."/>
        </authorList>
    </citation>
    <scope>NUCLEOTIDE SEQUENCE [LARGE SCALE GENOMIC DNA]</scope>
    <source>
        <strain evidence="4 5">cv. Gransden 2004</strain>
    </source>
</reference>
<evidence type="ECO:0000256" key="1">
    <source>
        <dbReference type="SAM" id="MobiDB-lite"/>
    </source>
</evidence>
<feature type="region of interest" description="Disordered" evidence="1">
    <location>
        <begin position="48"/>
        <end position="79"/>
    </location>
</feature>
<dbReference type="Gramene" id="Pp3c21_18950V3.1">
    <property type="protein sequence ID" value="Pp3c21_18950V3.1"/>
    <property type="gene ID" value="Pp3c21_18950"/>
</dbReference>
<dbReference type="Gramene" id="Pp3c21_18950V3.7">
    <property type="protein sequence ID" value="Pp3c21_18950V3.7"/>
    <property type="gene ID" value="Pp3c21_18950"/>
</dbReference>
<dbReference type="GeneID" id="112274236"/>
<dbReference type="EnsemblPlants" id="Pp3c21_18950V3.5">
    <property type="protein sequence ID" value="Pp3c21_18950V3.5"/>
    <property type="gene ID" value="Pp3c21_18950"/>
</dbReference>
<dbReference type="EnsemblPlants" id="Pp3c21_18950V3.7">
    <property type="protein sequence ID" value="Pp3c21_18950V3.7"/>
    <property type="gene ID" value="Pp3c21_18950"/>
</dbReference>
<dbReference type="RefSeq" id="XP_024359295.1">
    <property type="nucleotide sequence ID" value="XM_024503527.2"/>
</dbReference>
<dbReference type="Gramene" id="Pp3c21_18950V3.6">
    <property type="protein sequence ID" value="Pp3c21_18950V3.6"/>
    <property type="gene ID" value="Pp3c21_18950"/>
</dbReference>
<name>A0A2K1ISJ0_PHYPA</name>
<feature type="transmembrane region" description="Helical" evidence="2">
    <location>
        <begin position="558"/>
        <end position="580"/>
    </location>
</feature>
<reference evidence="4" key="3">
    <citation type="submission" date="2020-12" db="UniProtKB">
        <authorList>
            <consortium name="EnsemblPlants"/>
        </authorList>
    </citation>
    <scope>IDENTIFICATION</scope>
</reference>
<accession>A0A2K1ISJ0</accession>
<feature type="transmembrane region" description="Helical" evidence="2">
    <location>
        <begin position="25"/>
        <end position="45"/>
    </location>
</feature>
<evidence type="ECO:0000313" key="5">
    <source>
        <dbReference type="Proteomes" id="UP000006727"/>
    </source>
</evidence>
<feature type="compositionally biased region" description="Basic and acidic residues" evidence="1">
    <location>
        <begin position="268"/>
        <end position="302"/>
    </location>
</feature>
<evidence type="ECO:0000313" key="4">
    <source>
        <dbReference type="EnsemblPlants" id="Pp3c21_18950V3.1"/>
    </source>
</evidence>
<feature type="region of interest" description="Disordered" evidence="1">
    <location>
        <begin position="590"/>
        <end position="609"/>
    </location>
</feature>
<dbReference type="EnsemblPlants" id="Pp3c21_18950V3.1">
    <property type="protein sequence ID" value="Pp3c21_18950V3.1"/>
    <property type="gene ID" value="Pp3c21_18950"/>
</dbReference>
<dbReference type="Proteomes" id="UP000006727">
    <property type="component" value="Chromosome 21"/>
</dbReference>
<feature type="region of interest" description="Disordered" evidence="1">
    <location>
        <begin position="127"/>
        <end position="360"/>
    </location>
</feature>
<dbReference type="Gramene" id="Pp3c21_18950V3.5">
    <property type="protein sequence ID" value="Pp3c21_18950V3.5"/>
    <property type="gene ID" value="Pp3c21_18950"/>
</dbReference>
<protein>
    <submittedName>
        <fullName evidence="3 4">Uncharacterized protein</fullName>
    </submittedName>
</protein>
<evidence type="ECO:0000313" key="3">
    <source>
        <dbReference type="EMBL" id="PNR32247.1"/>
    </source>
</evidence>
<organism evidence="3">
    <name type="scientific">Physcomitrium patens</name>
    <name type="common">Spreading-leaved earth moss</name>
    <name type="synonym">Physcomitrella patens</name>
    <dbReference type="NCBI Taxonomy" id="3218"/>
    <lineage>
        <taxon>Eukaryota</taxon>
        <taxon>Viridiplantae</taxon>
        <taxon>Streptophyta</taxon>
        <taxon>Embryophyta</taxon>
        <taxon>Bryophyta</taxon>
        <taxon>Bryophytina</taxon>
        <taxon>Bryopsida</taxon>
        <taxon>Funariidae</taxon>
        <taxon>Funariales</taxon>
        <taxon>Funariaceae</taxon>
        <taxon>Physcomitrium</taxon>
    </lineage>
</organism>
<feature type="compositionally biased region" description="Polar residues" evidence="1">
    <location>
        <begin position="170"/>
        <end position="195"/>
    </location>
</feature>
<sequence>MENKEPAGEVVVRSRRKLTKSQRNLIIGIATVVGLGLAGKLLSILRRPKEKRKEKKDDDEETLESVLHVDDSDKSNQPLQAQVQRRKLANLENDEPDHEVENRKNYRRSKYVDSFSEIIPEDDIANDGEIYVNQDPVGLRDRRDSIDRSGNKERDSRGARQSMDARNEENTLTTRRSRDINFTSRSKQSQLSQGGFSIKGVSRINVEDSKNHHYDDRGKLGHAVGERGHKGDGGRRYNEKKDDERHRNEDEEGNHSDDGEGYLSEDSEYGKDHYIKDGKKYDNKGGEENRLSKEATKGEPKKNQLPVKELNITSSGLQKLPQKKPLRTSSGESTRRRKSKEGGKEKIEKTRKSGTTPEMGADKEVIFDEAGMWESINGYKVLKATTSKIPNIAEAMLKLDADEAITNLKGNAQLVREFEKEREETERAKSIWDGKIHKRKKHTEGSEAYLRIKSSVVSSVAGAEHTPEGVKVREVVKRSTLLPIPSGNESEVHSSVYNVQETGKGLKVEEIVTRTKFIPAEGDFTFSDQQLLGKQTRNFKDFSFNDLKKLTRQDLQRFLPQLLLLAAVIITVLSFITLLFSRRTIVVPSAPSVPAEPPSVPVKLSDLSM</sequence>
<reference evidence="3 5" key="2">
    <citation type="journal article" date="2018" name="Plant J.">
        <title>The Physcomitrella patens chromosome-scale assembly reveals moss genome structure and evolution.</title>
        <authorList>
            <person name="Lang D."/>
            <person name="Ullrich K.K."/>
            <person name="Murat F."/>
            <person name="Fuchs J."/>
            <person name="Jenkins J."/>
            <person name="Haas F.B."/>
            <person name="Piednoel M."/>
            <person name="Gundlach H."/>
            <person name="Van Bel M."/>
            <person name="Meyberg R."/>
            <person name="Vives C."/>
            <person name="Morata J."/>
            <person name="Symeonidi A."/>
            <person name="Hiss M."/>
            <person name="Muchero W."/>
            <person name="Kamisugi Y."/>
            <person name="Saleh O."/>
            <person name="Blanc G."/>
            <person name="Decker E.L."/>
            <person name="van Gessel N."/>
            <person name="Grimwood J."/>
            <person name="Hayes R.D."/>
            <person name="Graham S.W."/>
            <person name="Gunter L.E."/>
            <person name="McDaniel S.F."/>
            <person name="Hoernstein S.N.W."/>
            <person name="Larsson A."/>
            <person name="Li F.W."/>
            <person name="Perroud P.F."/>
            <person name="Phillips J."/>
            <person name="Ranjan P."/>
            <person name="Rokshar D.S."/>
            <person name="Rothfels C.J."/>
            <person name="Schneider L."/>
            <person name="Shu S."/>
            <person name="Stevenson D.W."/>
            <person name="Thummler F."/>
            <person name="Tillich M."/>
            <person name="Villarreal Aguilar J.C."/>
            <person name="Widiez T."/>
            <person name="Wong G.K."/>
            <person name="Wymore A."/>
            <person name="Zhang Y."/>
            <person name="Zimmer A.D."/>
            <person name="Quatrano R.S."/>
            <person name="Mayer K.F.X."/>
            <person name="Goodstein D."/>
            <person name="Casacuberta J.M."/>
            <person name="Vandepoele K."/>
            <person name="Reski R."/>
            <person name="Cuming A.C."/>
            <person name="Tuskan G.A."/>
            <person name="Maumus F."/>
            <person name="Salse J."/>
            <person name="Schmutz J."/>
            <person name="Rensing S.A."/>
        </authorList>
    </citation>
    <scope>NUCLEOTIDE SEQUENCE [LARGE SCALE GENOMIC DNA]</scope>
    <source>
        <strain evidence="4 5">cv. Gransden 2004</strain>
    </source>
</reference>
<dbReference type="AlphaFoldDB" id="A0A2K1ISJ0"/>
<dbReference type="EnsemblPlants" id="Pp3c21_18950V3.6">
    <property type="protein sequence ID" value="Pp3c21_18950V3.6"/>
    <property type="gene ID" value="Pp3c21_18950"/>
</dbReference>
<proteinExistence type="predicted"/>
<feature type="compositionally biased region" description="Basic and acidic residues" evidence="1">
    <location>
        <begin position="205"/>
        <end position="258"/>
    </location>
</feature>
<keyword evidence="5" id="KW-1185">Reference proteome</keyword>
<dbReference type="OrthoDB" id="10525331at2759"/>
<gene>
    <name evidence="4" type="primary">LOC112274236</name>
    <name evidence="3" type="ORF">PHYPA_026373</name>
</gene>
<keyword evidence="2" id="KW-0472">Membrane</keyword>
<keyword evidence="2" id="KW-1133">Transmembrane helix</keyword>
<feature type="compositionally biased region" description="Basic and acidic residues" evidence="1">
    <location>
        <begin position="340"/>
        <end position="351"/>
    </location>
</feature>
<dbReference type="PaxDb" id="3218-PP1S85_21V6.1"/>
<evidence type="ECO:0000256" key="2">
    <source>
        <dbReference type="SAM" id="Phobius"/>
    </source>
</evidence>
<dbReference type="EMBL" id="ABEU02000021">
    <property type="protein sequence ID" value="PNR32247.1"/>
    <property type="molecule type" value="Genomic_DNA"/>
</dbReference>
<keyword evidence="2" id="KW-0812">Transmembrane</keyword>
<dbReference type="RefSeq" id="XP_073386021.1">
    <property type="nucleotide sequence ID" value="XM_073529920.1"/>
</dbReference>
<feature type="compositionally biased region" description="Basic and acidic residues" evidence="1">
    <location>
        <begin position="138"/>
        <end position="169"/>
    </location>
</feature>